<organism evidence="1 2">
    <name type="scientific">Pseudomonas plecoglossicida</name>
    <dbReference type="NCBI Taxonomy" id="70775"/>
    <lineage>
        <taxon>Bacteria</taxon>
        <taxon>Pseudomonadati</taxon>
        <taxon>Pseudomonadota</taxon>
        <taxon>Gammaproteobacteria</taxon>
        <taxon>Pseudomonadales</taxon>
        <taxon>Pseudomonadaceae</taxon>
        <taxon>Pseudomonas</taxon>
    </lineage>
</organism>
<protein>
    <submittedName>
        <fullName evidence="1">Uncharacterized protein</fullName>
    </submittedName>
</protein>
<name>A0A2A3M8U4_PSEDL</name>
<dbReference type="RefSeq" id="WP_009681402.1">
    <property type="nucleotide sequence ID" value="NZ_NTME01000005.1"/>
</dbReference>
<proteinExistence type="predicted"/>
<evidence type="ECO:0000313" key="1">
    <source>
        <dbReference type="EMBL" id="PBJ96342.1"/>
    </source>
</evidence>
<dbReference type="EMBL" id="NTME01000005">
    <property type="protein sequence ID" value="PBJ96342.1"/>
    <property type="molecule type" value="Genomic_DNA"/>
</dbReference>
<comment type="caution">
    <text evidence="1">The sequence shown here is derived from an EMBL/GenBank/DDBJ whole genome shotgun (WGS) entry which is preliminary data.</text>
</comment>
<accession>A0A2A3M8U4</accession>
<reference evidence="1 2" key="1">
    <citation type="submission" date="2017-09" db="EMBL/GenBank/DDBJ databases">
        <authorList>
            <person name="Ehlers B."/>
            <person name="Leendertz F.H."/>
        </authorList>
    </citation>
    <scope>NUCLEOTIDE SEQUENCE [LARGE SCALE GENOMIC DNA]</scope>
    <source>
        <strain evidence="1 2">DJ-1</strain>
    </source>
</reference>
<sequence>MTKARLKLSQEGRVWEIALAYFGPEKLLETIVDLWEGASPPTRPTVEHLSTDTLPTDVVNILKIAQVRVGALVPGRVPVPSVVTLYARHASDLADEILAKLPRGELTRTLWGSQLEVEVGL</sequence>
<dbReference type="Proteomes" id="UP000218102">
    <property type="component" value="Unassembled WGS sequence"/>
</dbReference>
<gene>
    <name evidence="1" type="ORF">CMV24_06350</name>
</gene>
<dbReference type="AlphaFoldDB" id="A0A2A3M8U4"/>
<evidence type="ECO:0000313" key="2">
    <source>
        <dbReference type="Proteomes" id="UP000218102"/>
    </source>
</evidence>